<evidence type="ECO:0000313" key="3">
    <source>
        <dbReference type="Proteomes" id="UP000299102"/>
    </source>
</evidence>
<dbReference type="AlphaFoldDB" id="A0A4C1XFX4"/>
<dbReference type="EMBL" id="BGZK01000812">
    <property type="protein sequence ID" value="GBP61364.1"/>
    <property type="molecule type" value="Genomic_DNA"/>
</dbReference>
<protein>
    <submittedName>
        <fullName evidence="2">Uncharacterized protein</fullName>
    </submittedName>
</protein>
<comment type="caution">
    <text evidence="2">The sequence shown here is derived from an EMBL/GenBank/DDBJ whole genome shotgun (WGS) entry which is preliminary data.</text>
</comment>
<sequence>MLGYQKKMTPLLTYKLDRRESRRHRPAGRSCRQKVRLFFPSPGGGRRMGSHPANGRRLPEDYARKVPQKISRSGDSDRRAPTNKIILGALSPCEVHRRPALI</sequence>
<keyword evidence="3" id="KW-1185">Reference proteome</keyword>
<name>A0A4C1XFX4_EUMVA</name>
<reference evidence="2 3" key="1">
    <citation type="journal article" date="2019" name="Commun. Biol.">
        <title>The bagworm genome reveals a unique fibroin gene that provides high tensile strength.</title>
        <authorList>
            <person name="Kono N."/>
            <person name="Nakamura H."/>
            <person name="Ohtoshi R."/>
            <person name="Tomita M."/>
            <person name="Numata K."/>
            <person name="Arakawa K."/>
        </authorList>
    </citation>
    <scope>NUCLEOTIDE SEQUENCE [LARGE SCALE GENOMIC DNA]</scope>
</reference>
<feature type="region of interest" description="Disordered" evidence="1">
    <location>
        <begin position="37"/>
        <end position="83"/>
    </location>
</feature>
<organism evidence="2 3">
    <name type="scientific">Eumeta variegata</name>
    <name type="common">Bagworm moth</name>
    <name type="synonym">Eumeta japonica</name>
    <dbReference type="NCBI Taxonomy" id="151549"/>
    <lineage>
        <taxon>Eukaryota</taxon>
        <taxon>Metazoa</taxon>
        <taxon>Ecdysozoa</taxon>
        <taxon>Arthropoda</taxon>
        <taxon>Hexapoda</taxon>
        <taxon>Insecta</taxon>
        <taxon>Pterygota</taxon>
        <taxon>Neoptera</taxon>
        <taxon>Endopterygota</taxon>
        <taxon>Lepidoptera</taxon>
        <taxon>Glossata</taxon>
        <taxon>Ditrysia</taxon>
        <taxon>Tineoidea</taxon>
        <taxon>Psychidae</taxon>
        <taxon>Oiketicinae</taxon>
        <taxon>Eumeta</taxon>
    </lineage>
</organism>
<accession>A0A4C1XFX4</accession>
<proteinExistence type="predicted"/>
<gene>
    <name evidence="2" type="ORF">EVAR_50846_1</name>
</gene>
<dbReference type="Proteomes" id="UP000299102">
    <property type="component" value="Unassembled WGS sequence"/>
</dbReference>
<evidence type="ECO:0000313" key="2">
    <source>
        <dbReference type="EMBL" id="GBP61364.1"/>
    </source>
</evidence>
<evidence type="ECO:0000256" key="1">
    <source>
        <dbReference type="SAM" id="MobiDB-lite"/>
    </source>
</evidence>